<evidence type="ECO:0000313" key="2">
    <source>
        <dbReference type="EMBL" id="QJA74092.1"/>
    </source>
</evidence>
<sequence length="74" mass="8667">MMAPFVSLALKVSEKMEFTDKNARGIAMRFCKLYPPEKIGRIIEKAQMFPWWRNYPQAAFMKAIGIINKEEKNI</sequence>
<organism evidence="2">
    <name type="scientific">viral metagenome</name>
    <dbReference type="NCBI Taxonomy" id="1070528"/>
    <lineage>
        <taxon>unclassified sequences</taxon>
        <taxon>metagenomes</taxon>
        <taxon>organismal metagenomes</taxon>
    </lineage>
</organism>
<name>A0A6M3JYF9_9ZZZZ</name>
<proteinExistence type="predicted"/>
<accession>A0A6M3JYF9</accession>
<reference evidence="2" key="1">
    <citation type="submission" date="2020-03" db="EMBL/GenBank/DDBJ databases">
        <title>The deep terrestrial virosphere.</title>
        <authorList>
            <person name="Holmfeldt K."/>
            <person name="Nilsson E."/>
            <person name="Simone D."/>
            <person name="Lopez-Fernandez M."/>
            <person name="Wu X."/>
            <person name="de Brujin I."/>
            <person name="Lundin D."/>
            <person name="Andersson A."/>
            <person name="Bertilsson S."/>
            <person name="Dopson M."/>
        </authorList>
    </citation>
    <scope>NUCLEOTIDE SEQUENCE</scope>
    <source>
        <strain evidence="2">MM415A02103</strain>
        <strain evidence="1">MM415B01169</strain>
    </source>
</reference>
<dbReference type="EMBL" id="MT141399">
    <property type="protein sequence ID" value="QJA60173.1"/>
    <property type="molecule type" value="Genomic_DNA"/>
</dbReference>
<dbReference type="EMBL" id="MT142074">
    <property type="protein sequence ID" value="QJA74092.1"/>
    <property type="molecule type" value="Genomic_DNA"/>
</dbReference>
<dbReference type="AlphaFoldDB" id="A0A6M3JYF9"/>
<gene>
    <name evidence="2" type="ORF">MM415A02103_0003</name>
    <name evidence="1" type="ORF">MM415B01169_0006</name>
</gene>
<evidence type="ECO:0000313" key="1">
    <source>
        <dbReference type="EMBL" id="QJA60173.1"/>
    </source>
</evidence>
<protein>
    <submittedName>
        <fullName evidence="2">Uncharacterized protein</fullName>
    </submittedName>
</protein>